<evidence type="ECO:0000313" key="2">
    <source>
        <dbReference type="EnsemblMetazoa" id="CLYHEMP005516.1"/>
    </source>
</evidence>
<dbReference type="RefSeq" id="XP_066911153.1">
    <property type="nucleotide sequence ID" value="XM_067055052.1"/>
</dbReference>
<feature type="compositionally biased region" description="Basic and acidic residues" evidence="1">
    <location>
        <begin position="45"/>
        <end position="54"/>
    </location>
</feature>
<dbReference type="EnsemblMetazoa" id="CLYHEMT005516.1">
    <property type="protein sequence ID" value="CLYHEMP005516.1"/>
    <property type="gene ID" value="CLYHEMG005516"/>
</dbReference>
<organism evidence="2 3">
    <name type="scientific">Clytia hemisphaerica</name>
    <dbReference type="NCBI Taxonomy" id="252671"/>
    <lineage>
        <taxon>Eukaryota</taxon>
        <taxon>Metazoa</taxon>
        <taxon>Cnidaria</taxon>
        <taxon>Hydrozoa</taxon>
        <taxon>Hydroidolina</taxon>
        <taxon>Leptothecata</taxon>
        <taxon>Obeliida</taxon>
        <taxon>Clytiidae</taxon>
        <taxon>Clytia</taxon>
    </lineage>
</organism>
<feature type="compositionally biased region" description="Polar residues" evidence="1">
    <location>
        <begin position="92"/>
        <end position="103"/>
    </location>
</feature>
<dbReference type="GeneID" id="136798442"/>
<feature type="compositionally biased region" description="Polar residues" evidence="1">
    <location>
        <begin position="15"/>
        <end position="32"/>
    </location>
</feature>
<name>A0A7M5UTE7_9CNID</name>
<feature type="compositionally biased region" description="Polar residues" evidence="1">
    <location>
        <begin position="280"/>
        <end position="289"/>
    </location>
</feature>
<feature type="region of interest" description="Disordered" evidence="1">
    <location>
        <begin position="1"/>
        <end position="108"/>
    </location>
</feature>
<evidence type="ECO:0000256" key="1">
    <source>
        <dbReference type="SAM" id="MobiDB-lite"/>
    </source>
</evidence>
<keyword evidence="3" id="KW-1185">Reference proteome</keyword>
<sequence>MDRNSRKPQRVGAKNQISKSQPNQSTPVQKITNGAKKRALVNSDTKQRGVENKQLKKVSRPTSRTADRKPAGSAVSRTTKGITPIRNKETLIESNQDNTTEAQGANLKQEKVSKIRALPSRGRLPKIETTAVPRAKSPEIARINAIEGNNLGSSKSISKDFEIDRASGRILTTKRSNQLPKLETKKSTGVISVVEVQGVLKSDLNLVELKKDASKVNGIESDKLSTKKSSQKTASKDATKKISGIVSTESKSKRKKRSIDSKVSGEGSKQSKVYIKPVPTASNATNISAGRTHRLRSVSESSLDESDTEEGVLNRLSLYQELEYQRQSHQKLSRQHIAIDAKIGEISENNKAEMNQIQYNRRILKFDNQSILNKLETMDKEIYTYYNRRVEIHNAEQQLRERAMKVPFADYKLEKLHHKKRKWSEDYAKKEATVELLEQQLFEKAIIIQQQRALLERATNPQTFKERFQNFIRKGKVFFGCDKFSSAMLQQ</sequence>
<proteinExistence type="predicted"/>
<accession>A0A7M5UTE7</accession>
<protein>
    <submittedName>
        <fullName evidence="2">Uncharacterized protein</fullName>
    </submittedName>
</protein>
<dbReference type="AlphaFoldDB" id="A0A7M5UTE7"/>
<feature type="region of interest" description="Disordered" evidence="1">
    <location>
        <begin position="220"/>
        <end position="303"/>
    </location>
</feature>
<dbReference type="Proteomes" id="UP000594262">
    <property type="component" value="Unplaced"/>
</dbReference>
<reference evidence="2" key="1">
    <citation type="submission" date="2021-01" db="UniProtKB">
        <authorList>
            <consortium name="EnsemblMetazoa"/>
        </authorList>
    </citation>
    <scope>IDENTIFICATION</scope>
</reference>
<evidence type="ECO:0000313" key="3">
    <source>
        <dbReference type="Proteomes" id="UP000594262"/>
    </source>
</evidence>